<dbReference type="Pfam" id="PF06386">
    <property type="entry name" value="GvpL_GvpF"/>
    <property type="match status" value="1"/>
</dbReference>
<reference evidence="4" key="1">
    <citation type="journal article" date="2020" name="mSystems">
        <title>Genome- and Community-Level Interaction Insights into Carbon Utilization and Element Cycling Functions of Hydrothermarchaeota in Hydrothermal Sediment.</title>
        <authorList>
            <person name="Zhou Z."/>
            <person name="Liu Y."/>
            <person name="Xu W."/>
            <person name="Pan J."/>
            <person name="Luo Z.H."/>
            <person name="Li M."/>
        </authorList>
    </citation>
    <scope>NUCLEOTIDE SEQUENCE [LARGE SCALE GENOMIC DNA]</scope>
    <source>
        <strain evidence="4">SpSt-418</strain>
    </source>
</reference>
<keyword evidence="1" id="KW-0304">Gas vesicle</keyword>
<proteinExistence type="inferred from homology"/>
<dbReference type="EMBL" id="DSRU01000277">
    <property type="protein sequence ID" value="HFM99937.1"/>
    <property type="molecule type" value="Genomic_DNA"/>
</dbReference>
<evidence type="ECO:0008006" key="5">
    <source>
        <dbReference type="Google" id="ProtNLM"/>
    </source>
</evidence>
<dbReference type="AlphaFoldDB" id="A0A7C3PRC9"/>
<gene>
    <name evidence="4" type="ORF">ENR64_19710</name>
</gene>
<dbReference type="GO" id="GO:0031411">
    <property type="term" value="C:gas vesicle"/>
    <property type="evidence" value="ECO:0007669"/>
    <property type="project" value="UniProtKB-SubCell"/>
</dbReference>
<name>A0A7C3PRC9_9CYAN</name>
<evidence type="ECO:0000313" key="4">
    <source>
        <dbReference type="EMBL" id="HFM99937.1"/>
    </source>
</evidence>
<dbReference type="PANTHER" id="PTHR36852:SF1">
    <property type="entry name" value="PROTEIN GVPL 2"/>
    <property type="match status" value="1"/>
</dbReference>
<accession>A0A7C3PRC9</accession>
<evidence type="ECO:0000256" key="1">
    <source>
        <dbReference type="ARBA" id="ARBA00022987"/>
    </source>
</evidence>
<comment type="subcellular location">
    <subcellularLocation>
        <location evidence="2">Gas vesicle</location>
    </subcellularLocation>
</comment>
<evidence type="ECO:0000256" key="3">
    <source>
        <dbReference type="ARBA" id="ARBA00035643"/>
    </source>
</evidence>
<comment type="caution">
    <text evidence="4">The sequence shown here is derived from an EMBL/GenBank/DDBJ whole genome shotgun (WGS) entry which is preliminary data.</text>
</comment>
<organism evidence="4">
    <name type="scientific">Oscillatoriales cyanobacterium SpSt-418</name>
    <dbReference type="NCBI Taxonomy" id="2282169"/>
    <lineage>
        <taxon>Bacteria</taxon>
        <taxon>Bacillati</taxon>
        <taxon>Cyanobacteriota</taxon>
        <taxon>Cyanophyceae</taxon>
        <taxon>Oscillatoriophycideae</taxon>
        <taxon>Oscillatoriales</taxon>
    </lineage>
</organism>
<dbReference type="InterPro" id="IPR009430">
    <property type="entry name" value="GvpL/GvpF"/>
</dbReference>
<dbReference type="PANTHER" id="PTHR36852">
    <property type="entry name" value="PROTEIN GVPL 2"/>
    <property type="match status" value="1"/>
</dbReference>
<comment type="similarity">
    <text evidence="3">Belongs to the gas vesicle GvpF/GvpL family.</text>
</comment>
<evidence type="ECO:0000256" key="2">
    <source>
        <dbReference type="ARBA" id="ARBA00035108"/>
    </source>
</evidence>
<sequence length="225" mass="25507">MIYVYTFVQLPKQPLHLPPGIHSRLEVVQVGAIAAVAEPDLPLETLQTSDERLLQAVMQHDHIIQSVFQQTTVLPLRFGTCFPSIAALQAHLTENCDRYTQQLTALANKAEYTIELTPPDLQKAAIAPDLKGKEYFLAKRRLYEQQSQEQAKLQHQQRDLIELLAQLGKLRPLSAPEASVCKVCLLVEAAPQRLQMAIARLQQHYADWQIRCSDPLPPYHFLEDV</sequence>
<dbReference type="GO" id="GO:0031412">
    <property type="term" value="P:gas vesicle organization"/>
    <property type="evidence" value="ECO:0007669"/>
    <property type="project" value="InterPro"/>
</dbReference>
<protein>
    <recommendedName>
        <fullName evidence="5">Gas vesicle protein</fullName>
    </recommendedName>
</protein>